<dbReference type="Gene3D" id="1.10.246.220">
    <property type="match status" value="1"/>
</dbReference>
<dbReference type="InterPro" id="IPR009057">
    <property type="entry name" value="Homeodomain-like_sf"/>
</dbReference>
<dbReference type="AlphaFoldDB" id="A0A7J7LD87"/>
<sequence>METLAGVDSNEEQHFEKTSNGKTVANPVLYQLVRVEGDGTLVPATDDEVMEVEELLEDDKSELPLVTGTGQLEGCILSNGISSDKANLENLEGVSLSEATEVDAEQLNAHLECMGVMLQKVKQEDKIHLSTAAPAQSSDYVKVDDLCPSQNDILLAGEEKLPIKVQSPETIPSLLPKLGDPCVKPIVEPIISEPLMSPTCSSSQPDFSKIKGEICLNNLSIKELHETFKATFGRETSVKDKLWLKRRIAMGLTNSCDVSSTTFIIRDNTLVKKIIQEETHHSMESSDDDCPLDGETSSISQIGDQNIESGKRLRTPKAEFECKVEELENEQTGAKRVRKPTKRYIEELSKADNRECGGRLLSSVRDACHGQSSPRSLVKPVCNIGSHGSALVTRQDSFGGSGVQVPYVSRMRRGRPRENFMSLMKYHPSGMSVAAKLVKKALGVRRQDNESGGKVMKAGHSPTDHQQLAVTDIEKEKRNIVAYAEEQNVIAFSGEMQPELGKLDSKENLDTEIPGVPTAKGGIRRKHHRAWSLCEVVKLVEGVSRYGIGRWSEIKRVSFASSPFRTSVDLKDKWRNLLRASFAQGPPDQMARNSRKHAAAPIPIPILLRVRELTEKHSQNDVIPGKFPCYSGRSVHEPRSGFL</sequence>
<dbReference type="InterPro" id="IPR017930">
    <property type="entry name" value="Myb_dom"/>
</dbReference>
<dbReference type="PANTHER" id="PTHR47122:SF4">
    <property type="entry name" value="TRF-LIKE 3"/>
    <property type="match status" value="1"/>
</dbReference>
<gene>
    <name evidence="4" type="ORF">GIB67_035575</name>
</gene>
<evidence type="ECO:0000256" key="1">
    <source>
        <dbReference type="SAM" id="MobiDB-lite"/>
    </source>
</evidence>
<evidence type="ECO:0000259" key="3">
    <source>
        <dbReference type="PROSITE" id="PS51294"/>
    </source>
</evidence>
<keyword evidence="5" id="KW-1185">Reference proteome</keyword>
<dbReference type="PANTHER" id="PTHR47122">
    <property type="entry name" value="MYB-LIKE DNA-BINDING DOMAIN CONTAINING PROTEIN, EXPRESSED"/>
    <property type="match status" value="1"/>
</dbReference>
<organism evidence="4 5">
    <name type="scientific">Kingdonia uniflora</name>
    <dbReference type="NCBI Taxonomy" id="39325"/>
    <lineage>
        <taxon>Eukaryota</taxon>
        <taxon>Viridiplantae</taxon>
        <taxon>Streptophyta</taxon>
        <taxon>Embryophyta</taxon>
        <taxon>Tracheophyta</taxon>
        <taxon>Spermatophyta</taxon>
        <taxon>Magnoliopsida</taxon>
        <taxon>Ranunculales</taxon>
        <taxon>Circaeasteraceae</taxon>
        <taxon>Kingdonia</taxon>
    </lineage>
</organism>
<proteinExistence type="predicted"/>
<dbReference type="PROSITE" id="PS50090">
    <property type="entry name" value="MYB_LIKE"/>
    <property type="match status" value="1"/>
</dbReference>
<dbReference type="Pfam" id="PF00249">
    <property type="entry name" value="Myb_DNA-binding"/>
    <property type="match status" value="1"/>
</dbReference>
<dbReference type="CDD" id="cd11660">
    <property type="entry name" value="SANT_TRF"/>
    <property type="match status" value="1"/>
</dbReference>
<reference evidence="4 5" key="1">
    <citation type="journal article" date="2020" name="IScience">
        <title>Genome Sequencing of the Endangered Kingdonia uniflora (Circaeasteraceae, Ranunculales) Reveals Potential Mechanisms of Evolutionary Specialization.</title>
        <authorList>
            <person name="Sun Y."/>
            <person name="Deng T."/>
            <person name="Zhang A."/>
            <person name="Moore M.J."/>
            <person name="Landis J.B."/>
            <person name="Lin N."/>
            <person name="Zhang H."/>
            <person name="Zhang X."/>
            <person name="Huang J."/>
            <person name="Zhang X."/>
            <person name="Sun H."/>
            <person name="Wang H."/>
        </authorList>
    </citation>
    <scope>NUCLEOTIDE SEQUENCE [LARGE SCALE GENOMIC DNA]</scope>
    <source>
        <strain evidence="4">TB1705</strain>
        <tissue evidence="4">Leaf</tissue>
    </source>
</reference>
<evidence type="ECO:0000313" key="5">
    <source>
        <dbReference type="Proteomes" id="UP000541444"/>
    </source>
</evidence>
<feature type="region of interest" description="Disordered" evidence="1">
    <location>
        <begin position="1"/>
        <end position="20"/>
    </location>
</feature>
<dbReference type="OrthoDB" id="608866at2759"/>
<evidence type="ECO:0000259" key="2">
    <source>
        <dbReference type="PROSITE" id="PS50090"/>
    </source>
</evidence>
<dbReference type="InterPro" id="IPR001005">
    <property type="entry name" value="SANT/Myb"/>
</dbReference>
<protein>
    <submittedName>
        <fullName evidence="4">Uncharacterized protein</fullName>
    </submittedName>
</protein>
<feature type="region of interest" description="Disordered" evidence="1">
    <location>
        <begin position="446"/>
        <end position="465"/>
    </location>
</feature>
<evidence type="ECO:0000313" key="4">
    <source>
        <dbReference type="EMBL" id="KAF6140548.1"/>
    </source>
</evidence>
<feature type="domain" description="Myb-like" evidence="2">
    <location>
        <begin position="531"/>
        <end position="578"/>
    </location>
</feature>
<accession>A0A7J7LD87</accession>
<dbReference type="SMART" id="SM00717">
    <property type="entry name" value="SANT"/>
    <property type="match status" value="1"/>
</dbReference>
<dbReference type="EMBL" id="JACGCM010002361">
    <property type="protein sequence ID" value="KAF6140548.1"/>
    <property type="molecule type" value="Genomic_DNA"/>
</dbReference>
<dbReference type="PROSITE" id="PS51294">
    <property type="entry name" value="HTH_MYB"/>
    <property type="match status" value="1"/>
</dbReference>
<feature type="domain" description="HTH myb-type" evidence="3">
    <location>
        <begin position="523"/>
        <end position="582"/>
    </location>
</feature>
<dbReference type="SUPFAM" id="SSF46689">
    <property type="entry name" value="Homeodomain-like"/>
    <property type="match status" value="1"/>
</dbReference>
<comment type="caution">
    <text evidence="4">The sequence shown here is derived from an EMBL/GenBank/DDBJ whole genome shotgun (WGS) entry which is preliminary data.</text>
</comment>
<name>A0A7J7LD87_9MAGN</name>
<dbReference type="Proteomes" id="UP000541444">
    <property type="component" value="Unassembled WGS sequence"/>
</dbReference>